<name>A0A059C362_EUCGR</name>
<dbReference type="InParanoid" id="A0A059C362"/>
<gene>
    <name evidence="2" type="ORF">EUGRSUZ_E01086</name>
</gene>
<evidence type="ECO:0000313" key="2">
    <source>
        <dbReference type="EMBL" id="KCW72626.1"/>
    </source>
</evidence>
<protein>
    <submittedName>
        <fullName evidence="2">Uncharacterized protein</fullName>
    </submittedName>
</protein>
<organism evidence="2">
    <name type="scientific">Eucalyptus grandis</name>
    <name type="common">Flooded gum</name>
    <dbReference type="NCBI Taxonomy" id="71139"/>
    <lineage>
        <taxon>Eukaryota</taxon>
        <taxon>Viridiplantae</taxon>
        <taxon>Streptophyta</taxon>
        <taxon>Embryophyta</taxon>
        <taxon>Tracheophyta</taxon>
        <taxon>Spermatophyta</taxon>
        <taxon>Magnoliopsida</taxon>
        <taxon>eudicotyledons</taxon>
        <taxon>Gunneridae</taxon>
        <taxon>Pentapetalae</taxon>
        <taxon>rosids</taxon>
        <taxon>malvids</taxon>
        <taxon>Myrtales</taxon>
        <taxon>Myrtaceae</taxon>
        <taxon>Myrtoideae</taxon>
        <taxon>Eucalypteae</taxon>
        <taxon>Eucalyptus</taxon>
    </lineage>
</organism>
<sequence length="122" mass="13469">MSIPMPKSGNERSPSRSDSSTVPSLPLHFPMVFNFPISSSDDGETPALTPVASPQQSPACRCCGSVISRFDERQLQDRSRDRGAVGRMQDKNPMGSNHSARKVYGKAKEQLHARKDLFKYTS</sequence>
<feature type="region of interest" description="Disordered" evidence="1">
    <location>
        <begin position="1"/>
        <end position="24"/>
    </location>
</feature>
<dbReference type="Gramene" id="KCW72626">
    <property type="protein sequence ID" value="KCW72626"/>
    <property type="gene ID" value="EUGRSUZ_E01086"/>
</dbReference>
<reference evidence="2" key="1">
    <citation type="submission" date="2013-07" db="EMBL/GenBank/DDBJ databases">
        <title>The genome of Eucalyptus grandis.</title>
        <authorList>
            <person name="Schmutz J."/>
            <person name="Hayes R."/>
            <person name="Myburg A."/>
            <person name="Tuskan G."/>
            <person name="Grattapaglia D."/>
            <person name="Rokhsar D.S."/>
        </authorList>
    </citation>
    <scope>NUCLEOTIDE SEQUENCE</scope>
    <source>
        <tissue evidence="2">Leaf extractions</tissue>
    </source>
</reference>
<accession>A0A059C362</accession>
<feature type="region of interest" description="Disordered" evidence="1">
    <location>
        <begin position="73"/>
        <end position="108"/>
    </location>
</feature>
<feature type="region of interest" description="Disordered" evidence="1">
    <location>
        <begin position="38"/>
        <end position="57"/>
    </location>
</feature>
<evidence type="ECO:0000256" key="1">
    <source>
        <dbReference type="SAM" id="MobiDB-lite"/>
    </source>
</evidence>
<dbReference type="AlphaFoldDB" id="A0A059C362"/>
<proteinExistence type="predicted"/>
<dbReference type="EMBL" id="KK198757">
    <property type="protein sequence ID" value="KCW72626.1"/>
    <property type="molecule type" value="Genomic_DNA"/>
</dbReference>
<feature type="compositionally biased region" description="Basic and acidic residues" evidence="1">
    <location>
        <begin position="73"/>
        <end position="90"/>
    </location>
</feature>